<name>A0A0F7ZHS3_9HYPO</name>
<gene>
    <name evidence="2" type="ORF">HIM_12686</name>
</gene>
<dbReference type="Proteomes" id="UP000054481">
    <property type="component" value="Unassembled WGS sequence"/>
</dbReference>
<dbReference type="EMBL" id="KQ031197">
    <property type="protein sequence ID" value="KJZ67925.1"/>
    <property type="molecule type" value="Genomic_DNA"/>
</dbReference>
<reference evidence="2 3" key="1">
    <citation type="journal article" date="2014" name="Genome Biol. Evol.">
        <title>Comparative genomics and transcriptomics analyses reveal divergent lifestyle features of nematode endoparasitic fungus Hirsutella minnesotensis.</title>
        <authorList>
            <person name="Lai Y."/>
            <person name="Liu K."/>
            <person name="Zhang X."/>
            <person name="Zhang X."/>
            <person name="Li K."/>
            <person name="Wang N."/>
            <person name="Shu C."/>
            <person name="Wu Y."/>
            <person name="Wang C."/>
            <person name="Bushley K.E."/>
            <person name="Xiang M."/>
            <person name="Liu X."/>
        </authorList>
    </citation>
    <scope>NUCLEOTIDE SEQUENCE [LARGE SCALE GENOMIC DNA]</scope>
    <source>
        <strain evidence="2 3">3608</strain>
    </source>
</reference>
<sequence>MPPKSAKAASRKRALAEVDTNATVSAASKTTKKRVKTAAKSTPEKKPVARARKPQTKLFHPYLPRIPRGPDGEVFMPQLLPEECIDAVDKIPMPKSWILSFDGTTDRELTLGSRKWWEEHRPWLEQHKRALKLTAPKWKMREKLLAEQVYLPEDEAFRDWDIICYPIPISENCEDHFRGADTEPASNHESREKETTKSEAHVVGKLASFHPNHKWVGSIRGYDRARWWMQEMLKRDQDEFSVYMYNDFTAYGKLEVLENIFMQFSKAIRSKTTYRDTWAEVEGLVLALDGGLGEFIFCDDGVRCDDAIEMVGYLSITALNVLKNQGVLVPKSDIPNLGLVLAMLLQWAWGLANMSGWENISWVYRVLEVVEETGVAVGGIVGFPKVLKEIKQKEPQNGSDKKWKSFSWTGRCTSYRHKYGGPSIIARSVGPMGGSSYDLTRTTAAEMQSYMLFR</sequence>
<accession>A0A0F7ZHS3</accession>
<feature type="region of interest" description="Disordered" evidence="1">
    <location>
        <begin position="1"/>
        <end position="52"/>
    </location>
</feature>
<dbReference type="AlphaFoldDB" id="A0A0F7ZHS3"/>
<feature type="region of interest" description="Disordered" evidence="1">
    <location>
        <begin position="178"/>
        <end position="197"/>
    </location>
</feature>
<dbReference type="OrthoDB" id="10037289at2759"/>
<evidence type="ECO:0000313" key="2">
    <source>
        <dbReference type="EMBL" id="KJZ67925.1"/>
    </source>
</evidence>
<evidence type="ECO:0000313" key="3">
    <source>
        <dbReference type="Proteomes" id="UP000054481"/>
    </source>
</evidence>
<evidence type="ECO:0000256" key="1">
    <source>
        <dbReference type="SAM" id="MobiDB-lite"/>
    </source>
</evidence>
<proteinExistence type="predicted"/>
<keyword evidence="3" id="KW-1185">Reference proteome</keyword>
<organism evidence="2 3">
    <name type="scientific">Hirsutella minnesotensis 3608</name>
    <dbReference type="NCBI Taxonomy" id="1043627"/>
    <lineage>
        <taxon>Eukaryota</taxon>
        <taxon>Fungi</taxon>
        <taxon>Dikarya</taxon>
        <taxon>Ascomycota</taxon>
        <taxon>Pezizomycotina</taxon>
        <taxon>Sordariomycetes</taxon>
        <taxon>Hypocreomycetidae</taxon>
        <taxon>Hypocreales</taxon>
        <taxon>Ophiocordycipitaceae</taxon>
        <taxon>Hirsutella</taxon>
    </lineage>
</organism>
<protein>
    <submittedName>
        <fullName evidence="2">Uncharacterized protein</fullName>
    </submittedName>
</protein>